<feature type="domain" description="S1 motif" evidence="8">
    <location>
        <begin position="687"/>
        <end position="754"/>
    </location>
</feature>
<keyword evidence="5" id="KW-0694">RNA-binding</keyword>
<dbReference type="SUPFAM" id="SSF50249">
    <property type="entry name" value="Nucleic acid-binding proteins"/>
    <property type="match status" value="1"/>
</dbReference>
<dbReference type="CDD" id="cd02393">
    <property type="entry name" value="KH-I_PNPase"/>
    <property type="match status" value="1"/>
</dbReference>
<dbReference type="InterPro" id="IPR020568">
    <property type="entry name" value="Ribosomal_Su5_D2-typ_SF"/>
</dbReference>
<sequence length="801" mass="87331">MIPLTVDFRHKASASGSIPSTILRRETRAPNEAETLASRAVDRALRPRFGSASKLEAIAVSILVQSYDEEHDPIALATNAASAAVSLAEVPGWLGPLGCFRFDENGLNLLLAGNIERGCLSLELGSNGQLTDAEIVNAMSHALDASAKLALAQQELVSQVLSCVDKTKIPEKEDAMNDLVQTAMTAVEREHNEQLRALFAGELLSRTELQSKVSRGLVQTTVFEQAIQTAIKALDDYGNIEQVSDQVKKIAANHAVEKCAREAMVRAIHITGRRVDGRKLNELRPLSALADVFPEVSRTHGSGNFARGETRVLATATLDAPPRPRPIDLDTEAHAVRLQHERWRCTTPPRRPARGVLARHADDLEPTSQLTEAFKPRIDHLESNNSQSILESEKKVLLDGPRRFLLHYEFPASATGAATQASSERRAIGHGALAERAISAVFPSFEQWPYSVRVNAQVLASNGSSSMAAVCASSLALYDSGVPIREHVAGISVGAVQGQLLLDLNGTEDHFGDMDFKIAGTRRRVTAAQLDVKQSAGVPLSQLKKALSMATSARVEIIDTMLNVRVRKLTKFHIQDSEPNNSESPFILLSPEDEEKSDSHTKWMQLQIPRVTPKPYAPRVERLIFEVARLPDLIGPRGVTLREIERKYACSLDTTIDGEVLIFARNAANVKAARAHVSEIVADVQTGDRLSGVIVDVREYGSLVRLLRSREGLLHISEYKGAPETPETLSIGDSVEVIVIGIDPILGSLKLSRRSRATPTKQRPFVPSTRQQKLQGRSPPPPSPSPSKKIDNKKAAVAPVR</sequence>
<dbReference type="Gene3D" id="3.30.230.70">
    <property type="entry name" value="GHMP Kinase, N-terminal domain"/>
    <property type="match status" value="3"/>
</dbReference>
<evidence type="ECO:0000313" key="9">
    <source>
        <dbReference type="EMBL" id="CAE0360393.1"/>
    </source>
</evidence>
<evidence type="ECO:0000256" key="3">
    <source>
        <dbReference type="ARBA" id="ARBA00022679"/>
    </source>
</evidence>
<dbReference type="InterPro" id="IPR027408">
    <property type="entry name" value="PNPase/RNase_PH_dom_sf"/>
</dbReference>
<dbReference type="GO" id="GO:0000958">
    <property type="term" value="P:mitochondrial mRNA catabolic process"/>
    <property type="evidence" value="ECO:0007669"/>
    <property type="project" value="TreeGrafter"/>
</dbReference>
<evidence type="ECO:0000256" key="7">
    <source>
        <dbReference type="SAM" id="MobiDB-lite"/>
    </source>
</evidence>
<dbReference type="SUPFAM" id="SSF54791">
    <property type="entry name" value="Eukaryotic type KH-domain (KH-domain type I)"/>
    <property type="match status" value="1"/>
</dbReference>
<evidence type="ECO:0000259" key="8">
    <source>
        <dbReference type="PROSITE" id="PS50126"/>
    </source>
</evidence>
<evidence type="ECO:0000256" key="4">
    <source>
        <dbReference type="ARBA" id="ARBA00022695"/>
    </source>
</evidence>
<dbReference type="InterPro" id="IPR015847">
    <property type="entry name" value="ExoRNase_PH_dom2"/>
</dbReference>
<dbReference type="GO" id="GO:0005829">
    <property type="term" value="C:cytosol"/>
    <property type="evidence" value="ECO:0007669"/>
    <property type="project" value="TreeGrafter"/>
</dbReference>
<dbReference type="SUPFAM" id="SSF55666">
    <property type="entry name" value="Ribonuclease PH domain 2-like"/>
    <property type="match status" value="1"/>
</dbReference>
<dbReference type="GO" id="GO:0000175">
    <property type="term" value="F:3'-5'-RNA exonuclease activity"/>
    <property type="evidence" value="ECO:0007669"/>
    <property type="project" value="TreeGrafter"/>
</dbReference>
<dbReference type="GO" id="GO:0005739">
    <property type="term" value="C:mitochondrion"/>
    <property type="evidence" value="ECO:0007669"/>
    <property type="project" value="TreeGrafter"/>
</dbReference>
<dbReference type="PANTHER" id="PTHR11252:SF0">
    <property type="entry name" value="POLYRIBONUCLEOTIDE NUCLEOTIDYLTRANSFERASE 1, MITOCHONDRIAL"/>
    <property type="match status" value="1"/>
</dbReference>
<keyword evidence="4" id="KW-0548">Nucleotidyltransferase</keyword>
<evidence type="ECO:0000256" key="1">
    <source>
        <dbReference type="ARBA" id="ARBA00007404"/>
    </source>
</evidence>
<name>A0A7S3JQS0_9STRA</name>
<dbReference type="InterPro" id="IPR003029">
    <property type="entry name" value="S1_domain"/>
</dbReference>
<dbReference type="InterPro" id="IPR012162">
    <property type="entry name" value="PNPase"/>
</dbReference>
<dbReference type="GO" id="GO:0000965">
    <property type="term" value="P:mitochondrial RNA 3'-end processing"/>
    <property type="evidence" value="ECO:0007669"/>
    <property type="project" value="TreeGrafter"/>
</dbReference>
<dbReference type="InterPro" id="IPR036345">
    <property type="entry name" value="ExoRNase_PH_dom2_sf"/>
</dbReference>
<dbReference type="Pfam" id="PF03725">
    <property type="entry name" value="RNase_PH_C"/>
    <property type="match status" value="1"/>
</dbReference>
<dbReference type="GO" id="GO:0003723">
    <property type="term" value="F:RNA binding"/>
    <property type="evidence" value="ECO:0007669"/>
    <property type="project" value="UniProtKB-KW"/>
</dbReference>
<keyword evidence="3" id="KW-0808">Transferase</keyword>
<dbReference type="Pfam" id="PF01138">
    <property type="entry name" value="RNase_PH"/>
    <property type="match status" value="2"/>
</dbReference>
<dbReference type="Gene3D" id="2.40.50.140">
    <property type="entry name" value="Nucleic acid-binding proteins"/>
    <property type="match status" value="1"/>
</dbReference>
<dbReference type="PANTHER" id="PTHR11252">
    <property type="entry name" value="POLYRIBONUCLEOTIDE NUCLEOTIDYLTRANSFERASE"/>
    <property type="match status" value="1"/>
</dbReference>
<dbReference type="SUPFAM" id="SSF46915">
    <property type="entry name" value="Polynucleotide phosphorylase/guanosine pentaphosphate synthase (PNPase/GPSI), domain 3"/>
    <property type="match status" value="1"/>
</dbReference>
<proteinExistence type="inferred from homology"/>
<evidence type="ECO:0000256" key="5">
    <source>
        <dbReference type="ARBA" id="ARBA00022884"/>
    </source>
</evidence>
<evidence type="ECO:0000256" key="6">
    <source>
        <dbReference type="ARBA" id="ARBA00031451"/>
    </source>
</evidence>
<gene>
    <name evidence="9" type="ORF">ALAG00032_LOCUS1123</name>
</gene>
<accession>A0A7S3JQS0</accession>
<dbReference type="InterPro" id="IPR001247">
    <property type="entry name" value="ExoRNase_PH_dom1"/>
</dbReference>
<dbReference type="InterPro" id="IPR004087">
    <property type="entry name" value="KH_dom"/>
</dbReference>
<dbReference type="EMBL" id="HBIJ01001559">
    <property type="protein sequence ID" value="CAE0360393.1"/>
    <property type="molecule type" value="Transcribed_RNA"/>
</dbReference>
<dbReference type="SMART" id="SM00316">
    <property type="entry name" value="S1"/>
    <property type="match status" value="1"/>
</dbReference>
<feature type="region of interest" description="Disordered" evidence="7">
    <location>
        <begin position="753"/>
        <end position="801"/>
    </location>
</feature>
<dbReference type="PROSITE" id="PS50126">
    <property type="entry name" value="S1"/>
    <property type="match status" value="1"/>
</dbReference>
<dbReference type="EC" id="2.7.7.8" evidence="2"/>
<dbReference type="InterPro" id="IPR036612">
    <property type="entry name" value="KH_dom_type_1_sf"/>
</dbReference>
<dbReference type="Pfam" id="PF00575">
    <property type="entry name" value="S1"/>
    <property type="match status" value="1"/>
</dbReference>
<comment type="similarity">
    <text evidence="1">Belongs to the polyribonucleotide nucleotidyltransferase family.</text>
</comment>
<reference evidence="9" key="1">
    <citation type="submission" date="2021-01" db="EMBL/GenBank/DDBJ databases">
        <authorList>
            <person name="Corre E."/>
            <person name="Pelletier E."/>
            <person name="Niang G."/>
            <person name="Scheremetjew M."/>
            <person name="Finn R."/>
            <person name="Kale V."/>
            <person name="Holt S."/>
            <person name="Cochrane G."/>
            <person name="Meng A."/>
            <person name="Brown T."/>
            <person name="Cohen L."/>
        </authorList>
    </citation>
    <scope>NUCLEOTIDE SEQUENCE</scope>
    <source>
        <strain evidence="9">CCMP1510</strain>
    </source>
</reference>
<protein>
    <recommendedName>
        <fullName evidence="2">polyribonucleotide nucleotidyltransferase</fullName>
        <ecNumber evidence="2">2.7.7.8</ecNumber>
    </recommendedName>
    <alternativeName>
        <fullName evidence="6">Polynucleotide phosphorylase 1</fullName>
    </alternativeName>
</protein>
<organism evidence="9">
    <name type="scientific">Aureoumbra lagunensis</name>
    <dbReference type="NCBI Taxonomy" id="44058"/>
    <lineage>
        <taxon>Eukaryota</taxon>
        <taxon>Sar</taxon>
        <taxon>Stramenopiles</taxon>
        <taxon>Ochrophyta</taxon>
        <taxon>Pelagophyceae</taxon>
        <taxon>Pelagomonadales</taxon>
        <taxon>Aureoumbra</taxon>
    </lineage>
</organism>
<dbReference type="InterPro" id="IPR012340">
    <property type="entry name" value="NA-bd_OB-fold"/>
</dbReference>
<dbReference type="InterPro" id="IPR036456">
    <property type="entry name" value="PNPase_PH_RNA-bd_sf"/>
</dbReference>
<dbReference type="SMART" id="SM00322">
    <property type="entry name" value="KH"/>
    <property type="match status" value="1"/>
</dbReference>
<dbReference type="GO" id="GO:0004654">
    <property type="term" value="F:polyribonucleotide nucleotidyltransferase activity"/>
    <property type="evidence" value="ECO:0007669"/>
    <property type="project" value="UniProtKB-EC"/>
</dbReference>
<dbReference type="SUPFAM" id="SSF54211">
    <property type="entry name" value="Ribosomal protein S5 domain 2-like"/>
    <property type="match status" value="2"/>
</dbReference>
<dbReference type="AlphaFoldDB" id="A0A7S3JQS0"/>
<evidence type="ECO:0000256" key="2">
    <source>
        <dbReference type="ARBA" id="ARBA00012416"/>
    </source>
</evidence>
<dbReference type="Gene3D" id="3.30.1370.10">
    <property type="entry name" value="K Homology domain, type 1"/>
    <property type="match status" value="1"/>
</dbReference>